<sequence>MIIYGAAVQEARNRLRSAQISTMVDALNSLLFLPGTEFPSAFAGAFSTWVGSLQAVPNNARANAALAAAKVRAKQFADATTIYDIFAIGDVLRYLGEFFEFGGDPTVDDFRKGLRNQIAFNEANRARRPVPDVLTAELPDLGIFKNRLLDRSVVKYMERFYGPYLGADISGTTTDALDVLAYYIESLSQQPIGKATLQAGAASEISLGYELVPIATMVLQYHHSLVECGLALALPSVSASPGAAATAAELDAFNPYDFGTLTNQGTSEAVQKVVAGGNATLDLDLAGTGLVVLRDAIDIERSPYADVEIGLLVSNPRTNPLFQLQQTYRTFSEKRVDQMLSGDWIYQKSDPSLAAIAENKFDDLAIDFDDLIKMNSLDLKASGHAHGLLDPALAAAGGGLHAVAREAEPKAGDKDAEALSKHLAGVDPEVLRKALALASSLHL</sequence>
<gene>
    <name evidence="1" type="ordered locus">SL003B_3032</name>
</gene>
<dbReference type="Proteomes" id="UP000008130">
    <property type="component" value="Chromosome"/>
</dbReference>
<keyword evidence="2" id="KW-1185">Reference proteome</keyword>
<dbReference type="KEGG" id="pgv:SL003B_3032"/>
<proteinExistence type="predicted"/>
<dbReference type="AlphaFoldDB" id="F2IW70"/>
<dbReference type="EMBL" id="CP002568">
    <property type="protein sequence ID" value="ADZ71455.1"/>
    <property type="molecule type" value="Genomic_DNA"/>
</dbReference>
<dbReference type="HOGENOM" id="CLU_617990_0_0_5"/>
<evidence type="ECO:0000313" key="2">
    <source>
        <dbReference type="Proteomes" id="UP000008130"/>
    </source>
</evidence>
<organism evidence="1 2">
    <name type="scientific">Polymorphum gilvum (strain LMG 25793 / CGMCC 1.9160 / SL003B-26A1)</name>
    <dbReference type="NCBI Taxonomy" id="991905"/>
    <lineage>
        <taxon>Bacteria</taxon>
        <taxon>Pseudomonadati</taxon>
        <taxon>Pseudomonadota</taxon>
        <taxon>Alphaproteobacteria</taxon>
        <taxon>Rhodobacterales</taxon>
        <taxon>Paracoccaceae</taxon>
        <taxon>Polymorphum</taxon>
    </lineage>
</organism>
<evidence type="ECO:0000313" key="1">
    <source>
        <dbReference type="EMBL" id="ADZ71455.1"/>
    </source>
</evidence>
<dbReference type="eggNOG" id="ENOG502ZE20">
    <property type="taxonomic scope" value="Bacteria"/>
</dbReference>
<name>F2IW70_POLGS</name>
<reference evidence="1 2" key="1">
    <citation type="journal article" date="2011" name="J. Bacteriol.">
        <title>Complete genome sequence of Polymorphum gilvum SL003B-26A1T, a crude oil-degrading bacterium from oil-polluted saline soil.</title>
        <authorList>
            <person name="Li S.G."/>
            <person name="Tang Y.Q."/>
            <person name="Nie Y."/>
            <person name="Cai M."/>
            <person name="Wu X.L."/>
        </authorList>
    </citation>
    <scope>NUCLEOTIDE SEQUENCE [LARGE SCALE GENOMIC DNA]</scope>
    <source>
        <strain evidence="2">LMG 25793 / CGMCC 1.9160 / SL003B-26A1</strain>
    </source>
</reference>
<protein>
    <submittedName>
        <fullName evidence="1">Uncharacterized protein</fullName>
    </submittedName>
</protein>
<accession>F2IW70</accession>